<feature type="DNA-binding region" description="H-T-H motif" evidence="4">
    <location>
        <begin position="32"/>
        <end position="51"/>
    </location>
</feature>
<evidence type="ECO:0000313" key="7">
    <source>
        <dbReference type="Proteomes" id="UP000313645"/>
    </source>
</evidence>
<dbReference type="SUPFAM" id="SSF48498">
    <property type="entry name" value="Tetracyclin repressor-like, C-terminal domain"/>
    <property type="match status" value="1"/>
</dbReference>
<dbReference type="PRINTS" id="PR00455">
    <property type="entry name" value="HTHTETR"/>
</dbReference>
<dbReference type="RefSeq" id="WP_131479984.1">
    <property type="nucleotide sequence ID" value="NZ_SJDL01000006.1"/>
</dbReference>
<reference evidence="6 7" key="1">
    <citation type="submission" date="2019-02" db="EMBL/GenBank/DDBJ databases">
        <title>Marinobacter halodurans sp. nov., a marine bacterium isolated from sea tidal flat.</title>
        <authorList>
            <person name="Yoo Y."/>
            <person name="Lee D.W."/>
            <person name="Kim B.S."/>
            <person name="Kim J.-J."/>
        </authorList>
    </citation>
    <scope>NUCLEOTIDE SEQUENCE [LARGE SCALE GENOMIC DNA]</scope>
    <source>
        <strain evidence="6 7">YJ-S3-2</strain>
    </source>
</reference>
<dbReference type="PROSITE" id="PS50977">
    <property type="entry name" value="HTH_TETR_2"/>
    <property type="match status" value="1"/>
</dbReference>
<dbReference type="SUPFAM" id="SSF46689">
    <property type="entry name" value="Homeodomain-like"/>
    <property type="match status" value="1"/>
</dbReference>
<feature type="domain" description="HTH tetR-type" evidence="5">
    <location>
        <begin position="9"/>
        <end position="69"/>
    </location>
</feature>
<dbReference type="InterPro" id="IPR009057">
    <property type="entry name" value="Homeodomain-like_sf"/>
</dbReference>
<evidence type="ECO:0000313" key="6">
    <source>
        <dbReference type="EMBL" id="TBW57973.1"/>
    </source>
</evidence>
<dbReference type="Pfam" id="PF09209">
    <property type="entry name" value="CecR_C"/>
    <property type="match status" value="1"/>
</dbReference>
<dbReference type="InterPro" id="IPR015292">
    <property type="entry name" value="Tscrpt_reg_YbiH_C"/>
</dbReference>
<evidence type="ECO:0000256" key="2">
    <source>
        <dbReference type="ARBA" id="ARBA00023125"/>
    </source>
</evidence>
<dbReference type="PANTHER" id="PTHR30055:SF234">
    <property type="entry name" value="HTH-TYPE TRANSCRIPTIONAL REGULATOR BETI"/>
    <property type="match status" value="1"/>
</dbReference>
<evidence type="ECO:0000256" key="3">
    <source>
        <dbReference type="ARBA" id="ARBA00023163"/>
    </source>
</evidence>
<gene>
    <name evidence="6" type="ORF">EZI54_05850</name>
</gene>
<dbReference type="PANTHER" id="PTHR30055">
    <property type="entry name" value="HTH-TYPE TRANSCRIPTIONAL REGULATOR RUTR"/>
    <property type="match status" value="1"/>
</dbReference>
<dbReference type="Gene3D" id="1.10.357.10">
    <property type="entry name" value="Tetracycline Repressor, domain 2"/>
    <property type="match status" value="1"/>
</dbReference>
<dbReference type="EMBL" id="SJDL01000006">
    <property type="protein sequence ID" value="TBW57973.1"/>
    <property type="molecule type" value="Genomic_DNA"/>
</dbReference>
<dbReference type="InterPro" id="IPR050109">
    <property type="entry name" value="HTH-type_TetR-like_transc_reg"/>
</dbReference>
<keyword evidence="7" id="KW-1185">Reference proteome</keyword>
<dbReference type="InterPro" id="IPR036271">
    <property type="entry name" value="Tet_transcr_reg_TetR-rel_C_sf"/>
</dbReference>
<dbReference type="Pfam" id="PF00440">
    <property type="entry name" value="TetR_N"/>
    <property type="match status" value="1"/>
</dbReference>
<dbReference type="Proteomes" id="UP000313645">
    <property type="component" value="Unassembled WGS sequence"/>
</dbReference>
<proteinExistence type="predicted"/>
<keyword evidence="3" id="KW-0804">Transcription</keyword>
<evidence type="ECO:0000259" key="5">
    <source>
        <dbReference type="PROSITE" id="PS50977"/>
    </source>
</evidence>
<evidence type="ECO:0000256" key="4">
    <source>
        <dbReference type="PROSITE-ProRule" id="PRU00335"/>
    </source>
</evidence>
<organism evidence="6 7">
    <name type="scientific">Marinobacter halodurans</name>
    <dbReference type="NCBI Taxonomy" id="2528979"/>
    <lineage>
        <taxon>Bacteria</taxon>
        <taxon>Pseudomonadati</taxon>
        <taxon>Pseudomonadota</taxon>
        <taxon>Gammaproteobacteria</taxon>
        <taxon>Pseudomonadales</taxon>
        <taxon>Marinobacteraceae</taxon>
        <taxon>Marinobacter</taxon>
    </lineage>
</organism>
<keyword evidence="1" id="KW-0805">Transcription regulation</keyword>
<keyword evidence="2 4" id="KW-0238">DNA-binding</keyword>
<name>A0ABY1ZNE3_9GAMM</name>
<comment type="caution">
    <text evidence="6">The sequence shown here is derived from an EMBL/GenBank/DDBJ whole genome shotgun (WGS) entry which is preliminary data.</text>
</comment>
<dbReference type="Gene3D" id="1.10.10.60">
    <property type="entry name" value="Homeodomain-like"/>
    <property type="match status" value="1"/>
</dbReference>
<accession>A0ABY1ZNE3</accession>
<evidence type="ECO:0000256" key="1">
    <source>
        <dbReference type="ARBA" id="ARBA00023015"/>
    </source>
</evidence>
<dbReference type="InterPro" id="IPR001647">
    <property type="entry name" value="HTH_TetR"/>
</dbReference>
<protein>
    <submittedName>
        <fullName evidence="6">DUF1956 domain-containing protein</fullName>
    </submittedName>
</protein>
<sequence length="218" mass="24805">MTEPARLEDETAGKLILAGMELFGEHGFKGTTTRMIAEAAHSNIGSIAYYFGNKRGLYLAIARHIAERMRTIFQLPDTPQAPSQLAGLDRNEARRLLEGLVRRMMHVFVREQEARRWLMLVMREQAYPSEAFDILYNEAFEIAHLTITSLIAVLMEQKPTDRRVIIEAHTLVGQIVFFLIGRTPLLRRLDCGDDYPSDLAEMAEQVVLSHVAALQRRP</sequence>